<dbReference type="GO" id="GO:0006589">
    <property type="term" value="P:octopamine biosynthetic process"/>
    <property type="evidence" value="ECO:0007669"/>
    <property type="project" value="TreeGrafter"/>
</dbReference>
<keyword evidence="12" id="KW-1133">Transmembrane helix</keyword>
<organism evidence="21 22">
    <name type="scientific">Salmo trutta</name>
    <name type="common">Brown trout</name>
    <dbReference type="NCBI Taxonomy" id="8032"/>
    <lineage>
        <taxon>Eukaryota</taxon>
        <taxon>Metazoa</taxon>
        <taxon>Chordata</taxon>
        <taxon>Craniata</taxon>
        <taxon>Vertebrata</taxon>
        <taxon>Euteleostomi</taxon>
        <taxon>Actinopterygii</taxon>
        <taxon>Neopterygii</taxon>
        <taxon>Teleostei</taxon>
        <taxon>Protacanthopterygii</taxon>
        <taxon>Salmoniformes</taxon>
        <taxon>Salmonidae</taxon>
        <taxon>Salmoninae</taxon>
        <taxon>Salmo</taxon>
    </lineage>
</organism>
<dbReference type="InterPro" id="IPR020611">
    <property type="entry name" value="Cu2_ascorb_mOase_CS-1"/>
</dbReference>
<evidence type="ECO:0000313" key="21">
    <source>
        <dbReference type="Ensembl" id="ENSSTUP00000017051.1"/>
    </source>
</evidence>
<evidence type="ECO:0000256" key="5">
    <source>
        <dbReference type="ARBA" id="ARBA00011406"/>
    </source>
</evidence>
<dbReference type="EC" id="1.14.17.1" evidence="6"/>
<keyword evidence="10" id="KW-0479">Metal-binding</keyword>
<dbReference type="Gene3D" id="2.60.120.310">
    <property type="entry name" value="Copper type II, ascorbate-dependent monooxygenase, N-terminal domain"/>
    <property type="match status" value="1"/>
</dbReference>
<keyword evidence="14" id="KW-0186">Copper</keyword>
<dbReference type="InterPro" id="IPR000323">
    <property type="entry name" value="Cu2_ascorb_mOase_N"/>
</dbReference>
<dbReference type="InterPro" id="IPR000945">
    <property type="entry name" value="DBH-like"/>
</dbReference>
<evidence type="ECO:0000256" key="18">
    <source>
        <dbReference type="ARBA" id="ARBA00047952"/>
    </source>
</evidence>
<reference evidence="21" key="1">
    <citation type="submission" date="2025-08" db="UniProtKB">
        <authorList>
            <consortium name="Ensembl"/>
        </authorList>
    </citation>
    <scope>IDENTIFICATION</scope>
</reference>
<dbReference type="InterPro" id="IPR036939">
    <property type="entry name" value="Cu2_ascorb_mOase_N_sf"/>
</dbReference>
<dbReference type="OMA" id="ECSPEMD"/>
<dbReference type="GO" id="GO:0031418">
    <property type="term" value="F:L-ascorbic acid binding"/>
    <property type="evidence" value="ECO:0007669"/>
    <property type="project" value="UniProtKB-KW"/>
</dbReference>
<dbReference type="GeneTree" id="ENSGT00530000063085"/>
<dbReference type="SUPFAM" id="SSF49742">
    <property type="entry name" value="PHM/PNGase F"/>
    <property type="match status" value="1"/>
</dbReference>
<dbReference type="Pfam" id="PF01082">
    <property type="entry name" value="Cu2_monooxygen"/>
    <property type="match status" value="1"/>
</dbReference>
<dbReference type="Ensembl" id="ENSSTUT00000017962.1">
    <property type="protein sequence ID" value="ENSSTUP00000017051.1"/>
    <property type="gene ID" value="ENSSTUG00000007726.1"/>
</dbReference>
<reference evidence="21" key="2">
    <citation type="submission" date="2025-09" db="UniProtKB">
        <authorList>
            <consortium name="Ensembl"/>
        </authorList>
    </citation>
    <scope>IDENTIFICATION</scope>
</reference>
<evidence type="ECO:0000256" key="10">
    <source>
        <dbReference type="ARBA" id="ARBA00022723"/>
    </source>
</evidence>
<dbReference type="AlphaFoldDB" id="A0A673X9G3"/>
<dbReference type="InterPro" id="IPR008977">
    <property type="entry name" value="PHM/PNGase_F_dom_sf"/>
</dbReference>
<protein>
    <recommendedName>
        <fullName evidence="7">Dopamine beta-hydroxylase</fullName>
        <ecNumber evidence="6">1.14.17.1</ecNumber>
    </recommendedName>
</protein>
<keyword evidence="13" id="KW-0560">Oxidoreductase</keyword>
<evidence type="ECO:0000256" key="8">
    <source>
        <dbReference type="ARBA" id="ARBA00022584"/>
    </source>
</evidence>
<evidence type="ECO:0000256" key="7">
    <source>
        <dbReference type="ARBA" id="ARBA00020179"/>
    </source>
</evidence>
<keyword evidence="8" id="KW-0127">Catecholamine biosynthesis</keyword>
<name>A0A673X9G3_SALTR</name>
<keyword evidence="16" id="KW-0472">Membrane</keyword>
<dbReference type="GO" id="GO:0034466">
    <property type="term" value="C:chromaffin granule lumen"/>
    <property type="evidence" value="ECO:0007669"/>
    <property type="project" value="UniProtKB-SubCell"/>
</dbReference>
<evidence type="ECO:0000256" key="15">
    <source>
        <dbReference type="ARBA" id="ARBA00023033"/>
    </source>
</evidence>
<feature type="domain" description="Copper type II ascorbate-dependent monooxygenase N-terminal" evidence="20">
    <location>
        <begin position="197"/>
        <end position="255"/>
    </location>
</feature>
<feature type="chain" id="PRO_5025690894" description="Dopamine beta-hydroxylase" evidence="19">
    <location>
        <begin position="23"/>
        <end position="452"/>
    </location>
</feature>
<keyword evidence="11" id="KW-0847">Vitamin C</keyword>
<comment type="subcellular location">
    <subcellularLocation>
        <location evidence="3">Cytoplasmic vesicle</location>
        <location evidence="3">Secretory vesicle</location>
        <location evidence="3">Chromaffin granule lumen</location>
    </subcellularLocation>
    <subcellularLocation>
        <location evidence="2">Cytoplasmic vesicle</location>
        <location evidence="2">Secretory vesicle</location>
        <location evidence="2">Chromaffin granule membrane</location>
        <topology evidence="2">Single-pass type II membrane protein</topology>
    </subcellularLocation>
</comment>
<dbReference type="GO" id="GO:0042420">
    <property type="term" value="P:dopamine catabolic process"/>
    <property type="evidence" value="ECO:0007669"/>
    <property type="project" value="TreeGrafter"/>
</dbReference>
<dbReference type="Proteomes" id="UP000472277">
    <property type="component" value="Chromosome 23"/>
</dbReference>
<keyword evidence="15" id="KW-0503">Monooxygenase</keyword>
<dbReference type="GO" id="GO:0005615">
    <property type="term" value="C:extracellular space"/>
    <property type="evidence" value="ECO:0007669"/>
    <property type="project" value="TreeGrafter"/>
</dbReference>
<keyword evidence="19" id="KW-0732">Signal</keyword>
<dbReference type="UniPathway" id="UPA00748">
    <property type="reaction ID" value="UER00735"/>
</dbReference>
<keyword evidence="9" id="KW-0812">Transmembrane</keyword>
<evidence type="ECO:0000313" key="22">
    <source>
        <dbReference type="Proteomes" id="UP000472277"/>
    </source>
</evidence>
<dbReference type="PANTHER" id="PTHR10157">
    <property type="entry name" value="DOPAMINE BETA HYDROXYLASE RELATED"/>
    <property type="match status" value="1"/>
</dbReference>
<dbReference type="InParanoid" id="A0A673X9G3"/>
<evidence type="ECO:0000256" key="4">
    <source>
        <dbReference type="ARBA" id="ARBA00005223"/>
    </source>
</evidence>
<evidence type="ECO:0000256" key="17">
    <source>
        <dbReference type="ARBA" id="ARBA00037327"/>
    </source>
</evidence>
<comment type="cofactor">
    <cofactor evidence="1">
        <name>Cu(2+)</name>
        <dbReference type="ChEBI" id="CHEBI:29036"/>
    </cofactor>
</comment>
<evidence type="ECO:0000256" key="3">
    <source>
        <dbReference type="ARBA" id="ARBA00004553"/>
    </source>
</evidence>
<keyword evidence="22" id="KW-1185">Reference proteome</keyword>
<comment type="catalytic activity">
    <reaction evidence="18">
        <text>dopamine + 2 L-ascorbate + O2 = (R)-noradrenaline + 2 monodehydro-L-ascorbate radical + H2O</text>
        <dbReference type="Rhea" id="RHEA:19117"/>
        <dbReference type="ChEBI" id="CHEBI:15377"/>
        <dbReference type="ChEBI" id="CHEBI:15379"/>
        <dbReference type="ChEBI" id="CHEBI:38290"/>
        <dbReference type="ChEBI" id="CHEBI:59513"/>
        <dbReference type="ChEBI" id="CHEBI:59905"/>
        <dbReference type="ChEBI" id="CHEBI:72587"/>
        <dbReference type="EC" id="1.14.17.1"/>
    </reaction>
    <physiologicalReaction direction="left-to-right" evidence="18">
        <dbReference type="Rhea" id="RHEA:19118"/>
    </physiologicalReaction>
</comment>
<evidence type="ECO:0000256" key="2">
    <source>
        <dbReference type="ARBA" id="ARBA00004351"/>
    </source>
</evidence>
<evidence type="ECO:0000256" key="6">
    <source>
        <dbReference type="ARBA" id="ARBA00012686"/>
    </source>
</evidence>
<feature type="signal peptide" evidence="19">
    <location>
        <begin position="1"/>
        <end position="22"/>
    </location>
</feature>
<dbReference type="GO" id="GO:0042584">
    <property type="term" value="C:chromaffin granule membrane"/>
    <property type="evidence" value="ECO:0007669"/>
    <property type="project" value="UniProtKB-SubCell"/>
</dbReference>
<comment type="pathway">
    <text evidence="4">Catecholamine biosynthesis; (R)-noradrenaline biosynthesis; (R)-noradrenaline from dopamine: step 1/1.</text>
</comment>
<evidence type="ECO:0000256" key="19">
    <source>
        <dbReference type="SAM" id="SignalP"/>
    </source>
</evidence>
<proteinExistence type="predicted"/>
<evidence type="ECO:0000256" key="1">
    <source>
        <dbReference type="ARBA" id="ARBA00001973"/>
    </source>
</evidence>
<evidence type="ECO:0000259" key="20">
    <source>
        <dbReference type="Pfam" id="PF01082"/>
    </source>
</evidence>
<dbReference type="PROSITE" id="PS00084">
    <property type="entry name" value="CU2_MONOOXYGENASE_1"/>
    <property type="match status" value="1"/>
</dbReference>
<dbReference type="GO" id="GO:0004500">
    <property type="term" value="F:dopamine beta-monooxygenase activity"/>
    <property type="evidence" value="ECO:0007669"/>
    <property type="project" value="UniProtKB-EC"/>
</dbReference>
<evidence type="ECO:0000256" key="9">
    <source>
        <dbReference type="ARBA" id="ARBA00022692"/>
    </source>
</evidence>
<dbReference type="PANTHER" id="PTHR10157:SF29">
    <property type="entry name" value="DOPAMINE BETA-HYDROXYLASE"/>
    <property type="match status" value="1"/>
</dbReference>
<evidence type="ECO:0000256" key="13">
    <source>
        <dbReference type="ARBA" id="ARBA00023002"/>
    </source>
</evidence>
<evidence type="ECO:0000256" key="11">
    <source>
        <dbReference type="ARBA" id="ARBA00022896"/>
    </source>
</evidence>
<dbReference type="GO" id="GO:0005507">
    <property type="term" value="F:copper ion binding"/>
    <property type="evidence" value="ECO:0007669"/>
    <property type="project" value="InterPro"/>
</dbReference>
<dbReference type="GO" id="GO:0042421">
    <property type="term" value="P:norepinephrine biosynthetic process"/>
    <property type="evidence" value="ECO:0007669"/>
    <property type="project" value="UniProtKB-UniPathway"/>
</dbReference>
<evidence type="ECO:0000256" key="14">
    <source>
        <dbReference type="ARBA" id="ARBA00023008"/>
    </source>
</evidence>
<comment type="function">
    <text evidence="17">Catalyzes the hydroxylation of dopamine to noradrenaline (also known as norepinephrine), and is thus vital for regulation of these neurotransmitters.</text>
</comment>
<evidence type="ECO:0000256" key="12">
    <source>
        <dbReference type="ARBA" id="ARBA00022989"/>
    </source>
</evidence>
<sequence length="452" mass="50702">MYLTVLLTTLVVILVASYQVDPATSPSWGGSTPLLLPYHMPLDPRGHLHLSRNISYPLQELYLEVRGSEMKHGLEGHYDSRGRVSLDSQQDYRLMAATQTPERFSPLFKRSFSTCDPQDYIIEEGTVHLIYGVLDRPIRLLQQLKLSQIETGVQRARLLCPDTPSPSLKVNTMESIPEHFPPPPLPPPPLPPPVFFPLQVSGNKAIVHHMEVFECSPEMDTVPQYSRSCDSKMKSASLNYCRHILAAWAMGAEVTKHCRDGTSHTQTRTPHLGSNSICFLSSTLAVLDLSLSGAIDKITYKKNVLKEVEVVQEDKHFTQISLIWGQTQALGWRMMMLLSLTLLCDVQSSGQPHWGFGIMEEMCDNYSNVDHGYLQKYFSLINRFVVLLEGEPSPQSEVLSRFSSRISLYFAPSIFSSILTCQPVPAAEKQPHSMIMPPPCFIVGMVPGFLQT</sequence>
<accession>A0A673X9G3</accession>
<evidence type="ECO:0000256" key="16">
    <source>
        <dbReference type="ARBA" id="ARBA00023136"/>
    </source>
</evidence>
<comment type="subunit">
    <text evidence="5">Homotetramer; composed of two disulfide-linked dimers.</text>
</comment>